<accession>X1U7F9</accession>
<dbReference type="PANTHER" id="PTHR42729:SF1">
    <property type="entry name" value="OLIGO_DIPEPTIDE TRANSPORT, PERMEASE PROTEIN (DPPC-2)"/>
    <property type="match status" value="1"/>
</dbReference>
<dbReference type="InterPro" id="IPR000515">
    <property type="entry name" value="MetI-like"/>
</dbReference>
<keyword evidence="3 5" id="KW-1133">Transmembrane helix</keyword>
<dbReference type="Pfam" id="PF00528">
    <property type="entry name" value="BPD_transp_1"/>
    <property type="match status" value="1"/>
</dbReference>
<sequence>IVGWAWDARLIRSQILSLREREFTYTTILSGTRTRKLIFNEYIPFIIPLVLATLINNMAWVVGMEITLALIGLTDLTIPTLGAMLKWAVDYQAVLLGLWWWLFTPIGVAVSLFVALYLVSIGVSEYLDPRARIQRVGAR</sequence>
<evidence type="ECO:0000256" key="5">
    <source>
        <dbReference type="SAM" id="Phobius"/>
    </source>
</evidence>
<feature type="transmembrane region" description="Helical" evidence="5">
    <location>
        <begin position="42"/>
        <end position="60"/>
    </location>
</feature>
<gene>
    <name evidence="7" type="ORF">S12H4_31168</name>
</gene>
<name>X1U7F9_9ZZZZ</name>
<evidence type="ECO:0000256" key="3">
    <source>
        <dbReference type="ARBA" id="ARBA00022989"/>
    </source>
</evidence>
<protein>
    <recommendedName>
        <fullName evidence="6">ABC transmembrane type-1 domain-containing protein</fullName>
    </recommendedName>
</protein>
<feature type="transmembrane region" description="Helical" evidence="5">
    <location>
        <begin position="97"/>
        <end position="119"/>
    </location>
</feature>
<dbReference type="GO" id="GO:0055085">
    <property type="term" value="P:transmembrane transport"/>
    <property type="evidence" value="ECO:0007669"/>
    <property type="project" value="InterPro"/>
</dbReference>
<evidence type="ECO:0000313" key="7">
    <source>
        <dbReference type="EMBL" id="GAI95790.1"/>
    </source>
</evidence>
<dbReference type="PANTHER" id="PTHR42729">
    <property type="entry name" value="OLIGO/DIPEPTIDE TRANSPORT, PERMEASE PROTEIN (DPPC-2)"/>
    <property type="match status" value="1"/>
</dbReference>
<comment type="subcellular location">
    <subcellularLocation>
        <location evidence="1">Membrane</location>
        <topology evidence="1">Multi-pass membrane protein</topology>
    </subcellularLocation>
</comment>
<dbReference type="EMBL" id="BARW01018169">
    <property type="protein sequence ID" value="GAI95790.1"/>
    <property type="molecule type" value="Genomic_DNA"/>
</dbReference>
<comment type="caution">
    <text evidence="7">The sequence shown here is derived from an EMBL/GenBank/DDBJ whole genome shotgun (WGS) entry which is preliminary data.</text>
</comment>
<keyword evidence="2 5" id="KW-0812">Transmembrane</keyword>
<keyword evidence="4 5" id="KW-0472">Membrane</keyword>
<reference evidence="7" key="1">
    <citation type="journal article" date="2014" name="Front. Microbiol.">
        <title>High frequency of phylogenetically diverse reductive dehalogenase-homologous genes in deep subseafloor sedimentary metagenomes.</title>
        <authorList>
            <person name="Kawai M."/>
            <person name="Futagami T."/>
            <person name="Toyoda A."/>
            <person name="Takaki Y."/>
            <person name="Nishi S."/>
            <person name="Hori S."/>
            <person name="Arai W."/>
            <person name="Tsubouchi T."/>
            <person name="Morono Y."/>
            <person name="Uchiyama I."/>
            <person name="Ito T."/>
            <person name="Fujiyama A."/>
            <person name="Inagaki F."/>
            <person name="Takami H."/>
        </authorList>
    </citation>
    <scope>NUCLEOTIDE SEQUENCE</scope>
    <source>
        <strain evidence="7">Expedition CK06-06</strain>
    </source>
</reference>
<feature type="non-terminal residue" evidence="7">
    <location>
        <position position="1"/>
    </location>
</feature>
<evidence type="ECO:0000256" key="4">
    <source>
        <dbReference type="ARBA" id="ARBA00023136"/>
    </source>
</evidence>
<evidence type="ECO:0000256" key="2">
    <source>
        <dbReference type="ARBA" id="ARBA00022692"/>
    </source>
</evidence>
<dbReference type="GO" id="GO:0016020">
    <property type="term" value="C:membrane"/>
    <property type="evidence" value="ECO:0007669"/>
    <property type="project" value="UniProtKB-SubCell"/>
</dbReference>
<proteinExistence type="predicted"/>
<evidence type="ECO:0000259" key="6">
    <source>
        <dbReference type="Pfam" id="PF00528"/>
    </source>
</evidence>
<dbReference type="AlphaFoldDB" id="X1U7F9"/>
<evidence type="ECO:0000256" key="1">
    <source>
        <dbReference type="ARBA" id="ARBA00004141"/>
    </source>
</evidence>
<organism evidence="7">
    <name type="scientific">marine sediment metagenome</name>
    <dbReference type="NCBI Taxonomy" id="412755"/>
    <lineage>
        <taxon>unclassified sequences</taxon>
        <taxon>metagenomes</taxon>
        <taxon>ecological metagenomes</taxon>
    </lineage>
</organism>
<feature type="domain" description="ABC transmembrane type-1" evidence="6">
    <location>
        <begin position="1"/>
        <end position="132"/>
    </location>
</feature>